<feature type="domain" description="SAM-dependent MTase RsmB/NOP-type" evidence="7">
    <location>
        <begin position="205"/>
        <end position="529"/>
    </location>
</feature>
<dbReference type="SUPFAM" id="SSF88697">
    <property type="entry name" value="PUA domain-like"/>
    <property type="match status" value="1"/>
</dbReference>
<keyword evidence="4 5" id="KW-0694">RNA-binding</keyword>
<gene>
    <name evidence="8" type="ORF">CYY_000876</name>
</gene>
<keyword evidence="2 5" id="KW-0808">Transferase</keyword>
<keyword evidence="3 5" id="KW-0949">S-adenosyl-L-methionine</keyword>
<name>A0A8J4QA47_9MYCE</name>
<feature type="binding site" evidence="5">
    <location>
        <position position="408"/>
    </location>
    <ligand>
        <name>S-adenosyl-L-methionine</name>
        <dbReference type="ChEBI" id="CHEBI:59789"/>
    </ligand>
</feature>
<dbReference type="GO" id="GO:0003723">
    <property type="term" value="F:RNA binding"/>
    <property type="evidence" value="ECO:0007669"/>
    <property type="project" value="UniProtKB-UniRule"/>
</dbReference>
<dbReference type="PANTHER" id="PTHR22807:SF34">
    <property type="entry name" value="TRNA (CYTOSINE(72)-C(5))-METHYLTRANSFERASE NSUN6"/>
    <property type="match status" value="1"/>
</dbReference>
<evidence type="ECO:0000256" key="1">
    <source>
        <dbReference type="ARBA" id="ARBA00022603"/>
    </source>
</evidence>
<feature type="active site" description="Nucleophile" evidence="5">
    <location>
        <position position="458"/>
    </location>
</feature>
<evidence type="ECO:0000256" key="6">
    <source>
        <dbReference type="SAM" id="MobiDB-lite"/>
    </source>
</evidence>
<dbReference type="SUPFAM" id="SSF53335">
    <property type="entry name" value="S-adenosyl-L-methionine-dependent methyltransferases"/>
    <property type="match status" value="1"/>
</dbReference>
<comment type="caution">
    <text evidence="8">The sequence shown here is derived from an EMBL/GenBank/DDBJ whole genome shotgun (WGS) entry which is preliminary data.</text>
</comment>
<feature type="binding site" evidence="5">
    <location>
        <position position="374"/>
    </location>
    <ligand>
        <name>S-adenosyl-L-methionine</name>
        <dbReference type="ChEBI" id="CHEBI:59789"/>
    </ligand>
</feature>
<dbReference type="InterPro" id="IPR023267">
    <property type="entry name" value="RCMT"/>
</dbReference>
<accession>A0A8J4QA47</accession>
<dbReference type="OrthoDB" id="260824at2759"/>
<evidence type="ECO:0000256" key="2">
    <source>
        <dbReference type="ARBA" id="ARBA00022679"/>
    </source>
</evidence>
<dbReference type="InterPro" id="IPR015947">
    <property type="entry name" value="PUA-like_sf"/>
</dbReference>
<evidence type="ECO:0000256" key="5">
    <source>
        <dbReference type="PROSITE-ProRule" id="PRU01023"/>
    </source>
</evidence>
<sequence>MEHNNVNTNDVGQQQTATATTTTNKVIMDNKTRDSKLKFVETEMNVLNLRQDCMMQFKEKAVYDHLLKYYTEDHLKKIQVACSQTQLYTSIRINSILTNRDQVITDLRNHFTSNNNNSNNQFTSFLSFTDILKEKNNGGNSIDNNADNDRIIKSLNNDTIFIKTEGPFIPLPEYPQIVVDLLCGESVLRGSHVFAPGVMASERYLRKGNLVSVFMDASNNGFPFSRGHVIDNCYGQKCVFVGNGVCQMDRNEMYQTKYGVAIEITERIWSCPPLNGVLPDKIFLQHLPSIITVYQLDPKPGEKILDMCAAPGGKTTLIASLLHSNKGNGGSTAVGDEKQATIIALDKNKSKVKKIEELCTRLSLDKYVKCLTKDSSKLLPQHVDINNPNNKDHLELFKEGSFDKILLDGPCSGLGARPRFREDCPIIDTTNTASFQRALLKNAIGLLKVGGLLVYSTCTINPCENEENVAFVLNNYPQMKLVSQVPHIGQHGLKGCGLSEPDRLLVQRFDPSDDSIGTIGFFIARFTKINTDTPTPTLLTEGV</sequence>
<proteinExistence type="inferred from homology"/>
<feature type="region of interest" description="Disordered" evidence="6">
    <location>
        <begin position="1"/>
        <end position="25"/>
    </location>
</feature>
<dbReference type="Gene3D" id="3.40.50.150">
    <property type="entry name" value="Vaccinia Virus protein VP39"/>
    <property type="match status" value="1"/>
</dbReference>
<organism evidence="8 9">
    <name type="scientific">Polysphondylium violaceum</name>
    <dbReference type="NCBI Taxonomy" id="133409"/>
    <lineage>
        <taxon>Eukaryota</taxon>
        <taxon>Amoebozoa</taxon>
        <taxon>Evosea</taxon>
        <taxon>Eumycetozoa</taxon>
        <taxon>Dictyostelia</taxon>
        <taxon>Dictyosteliales</taxon>
        <taxon>Dictyosteliaceae</taxon>
        <taxon>Polysphondylium</taxon>
    </lineage>
</organism>
<reference evidence="8" key="1">
    <citation type="submission" date="2020-01" db="EMBL/GenBank/DDBJ databases">
        <title>Development of genomics and gene disruption for Polysphondylium violaceum indicates a role for the polyketide synthase stlB in stalk morphogenesis.</title>
        <authorList>
            <person name="Narita B."/>
            <person name="Kawabe Y."/>
            <person name="Kin K."/>
            <person name="Saito T."/>
            <person name="Gibbs R."/>
            <person name="Kuspa A."/>
            <person name="Muzny D."/>
            <person name="Queller D."/>
            <person name="Richards S."/>
            <person name="Strassman J."/>
            <person name="Sucgang R."/>
            <person name="Worley K."/>
            <person name="Schaap P."/>
        </authorList>
    </citation>
    <scope>NUCLEOTIDE SEQUENCE</scope>
    <source>
        <strain evidence="8">QSvi11</strain>
    </source>
</reference>
<dbReference type="InterPro" id="IPR001678">
    <property type="entry name" value="MeTrfase_RsmB-F_NOP2_dom"/>
</dbReference>
<dbReference type="InterPro" id="IPR049560">
    <property type="entry name" value="MeTrfase_RsmB-F_NOP2_cat"/>
</dbReference>
<keyword evidence="1 5" id="KW-0489">Methyltransferase</keyword>
<dbReference type="Pfam" id="PF01189">
    <property type="entry name" value="Methyltr_RsmB-F"/>
    <property type="match status" value="1"/>
</dbReference>
<dbReference type="PRINTS" id="PR02008">
    <property type="entry name" value="RCMTFAMILY"/>
</dbReference>
<dbReference type="GO" id="GO:0001510">
    <property type="term" value="P:RNA methylation"/>
    <property type="evidence" value="ECO:0007669"/>
    <property type="project" value="InterPro"/>
</dbReference>
<evidence type="ECO:0000256" key="3">
    <source>
        <dbReference type="ARBA" id="ARBA00022691"/>
    </source>
</evidence>
<dbReference type="CDD" id="cd21150">
    <property type="entry name" value="PUA_NSun6-like"/>
    <property type="match status" value="1"/>
</dbReference>
<dbReference type="InterPro" id="IPR029063">
    <property type="entry name" value="SAM-dependent_MTases_sf"/>
</dbReference>
<dbReference type="InterPro" id="IPR002478">
    <property type="entry name" value="PUA"/>
</dbReference>
<evidence type="ECO:0000313" key="8">
    <source>
        <dbReference type="EMBL" id="KAF2077831.1"/>
    </source>
</evidence>
<feature type="binding site" evidence="5">
    <location>
        <begin position="308"/>
        <end position="314"/>
    </location>
    <ligand>
        <name>S-adenosyl-L-methionine</name>
        <dbReference type="ChEBI" id="CHEBI:59789"/>
    </ligand>
</feature>
<dbReference type="EMBL" id="AJWJ01000018">
    <property type="protein sequence ID" value="KAF2077831.1"/>
    <property type="molecule type" value="Genomic_DNA"/>
</dbReference>
<dbReference type="Pfam" id="PF01472">
    <property type="entry name" value="PUA"/>
    <property type="match status" value="1"/>
</dbReference>
<feature type="binding site" evidence="5">
    <location>
        <position position="346"/>
    </location>
    <ligand>
        <name>S-adenosyl-L-methionine</name>
        <dbReference type="ChEBI" id="CHEBI:59789"/>
    </ligand>
</feature>
<comment type="similarity">
    <text evidence="5">Belongs to the class I-like SAM-binding methyltransferase superfamily. RsmB/NOP family.</text>
</comment>
<dbReference type="GO" id="GO:0008173">
    <property type="term" value="F:RNA methyltransferase activity"/>
    <property type="evidence" value="ECO:0007669"/>
    <property type="project" value="InterPro"/>
</dbReference>
<dbReference type="InterPro" id="IPR036974">
    <property type="entry name" value="PUA_sf"/>
</dbReference>
<dbReference type="Gene3D" id="2.30.130.10">
    <property type="entry name" value="PUA domain"/>
    <property type="match status" value="1"/>
</dbReference>
<dbReference type="Proteomes" id="UP000695562">
    <property type="component" value="Unassembled WGS sequence"/>
</dbReference>
<evidence type="ECO:0000313" key="9">
    <source>
        <dbReference type="Proteomes" id="UP000695562"/>
    </source>
</evidence>
<keyword evidence="9" id="KW-1185">Reference proteome</keyword>
<evidence type="ECO:0000256" key="4">
    <source>
        <dbReference type="ARBA" id="ARBA00022884"/>
    </source>
</evidence>
<feature type="compositionally biased region" description="Low complexity" evidence="6">
    <location>
        <begin position="13"/>
        <end position="23"/>
    </location>
</feature>
<protein>
    <recommendedName>
        <fullName evidence="7">SAM-dependent MTase RsmB/NOP-type domain-containing protein</fullName>
    </recommendedName>
</protein>
<dbReference type="AlphaFoldDB" id="A0A8J4QA47"/>
<dbReference type="PROSITE" id="PS51686">
    <property type="entry name" value="SAM_MT_RSMB_NOP"/>
    <property type="match status" value="1"/>
</dbReference>
<evidence type="ECO:0000259" key="7">
    <source>
        <dbReference type="PROSITE" id="PS51686"/>
    </source>
</evidence>
<dbReference type="PROSITE" id="PS50890">
    <property type="entry name" value="PUA"/>
    <property type="match status" value="1"/>
</dbReference>
<feature type="compositionally biased region" description="Polar residues" evidence="6">
    <location>
        <begin position="1"/>
        <end position="12"/>
    </location>
</feature>
<dbReference type="PANTHER" id="PTHR22807">
    <property type="entry name" value="NOP2 YEAST -RELATED NOL1/NOP2/FMU SUN DOMAIN-CONTAINING"/>
    <property type="match status" value="1"/>
</dbReference>